<dbReference type="AlphaFoldDB" id="T1BDH6"/>
<feature type="non-terminal residue" evidence="3">
    <location>
        <position position="1"/>
    </location>
</feature>
<protein>
    <submittedName>
        <fullName evidence="3">HsdR family type I site-specific deoxyribonuclease</fullName>
    </submittedName>
</protein>
<dbReference type="InterPro" id="IPR051268">
    <property type="entry name" value="Type-I_R_enzyme_R_subunit"/>
</dbReference>
<evidence type="ECO:0000313" key="3">
    <source>
        <dbReference type="EMBL" id="EQD67907.1"/>
    </source>
</evidence>
<accession>T1BDH6</accession>
<name>T1BDH6_9ZZZZ</name>
<dbReference type="InterPro" id="IPR055180">
    <property type="entry name" value="HsdR_RecA-like_helicase_dom_2"/>
</dbReference>
<dbReference type="GO" id="GO:0009307">
    <property type="term" value="P:DNA restriction-modification system"/>
    <property type="evidence" value="ECO:0007669"/>
    <property type="project" value="UniProtKB-KW"/>
</dbReference>
<reference evidence="3" key="1">
    <citation type="submission" date="2013-08" db="EMBL/GenBank/DDBJ databases">
        <authorList>
            <person name="Mendez C."/>
            <person name="Richter M."/>
            <person name="Ferrer M."/>
            <person name="Sanchez J."/>
        </authorList>
    </citation>
    <scope>NUCLEOTIDE SEQUENCE</scope>
</reference>
<dbReference type="Pfam" id="PF22679">
    <property type="entry name" value="T1R_D3-like"/>
    <property type="match status" value="1"/>
</dbReference>
<proteinExistence type="predicted"/>
<evidence type="ECO:0000259" key="2">
    <source>
        <dbReference type="Pfam" id="PF22679"/>
    </source>
</evidence>
<feature type="domain" description="Restriction endonuclease type I HsdR second RecA-like helicase" evidence="2">
    <location>
        <begin position="113"/>
        <end position="170"/>
    </location>
</feature>
<keyword evidence="1" id="KW-0680">Restriction system</keyword>
<dbReference type="CDD" id="cd18800">
    <property type="entry name" value="SF2_C_EcoR124I-like"/>
    <property type="match status" value="1"/>
</dbReference>
<dbReference type="InterPro" id="IPR027417">
    <property type="entry name" value="P-loop_NTPase"/>
</dbReference>
<comment type="caution">
    <text evidence="3">The sequence shown here is derived from an EMBL/GenBank/DDBJ whole genome shotgun (WGS) entry which is preliminary data.</text>
</comment>
<evidence type="ECO:0000256" key="1">
    <source>
        <dbReference type="ARBA" id="ARBA00022747"/>
    </source>
</evidence>
<sequence length="171" mass="19597">EEVTEGEEVERKEHLKTQWARLEAVVGTKARITLIARDLVKHFENRLAALDGKAMVVCMSRRICVELYHEIAKLRPAWAAEADGEGRMKIVMTGSATDPLDWQPHIRNKLRREALAQRFRDPGNPFQIAIVRDMWLTGFDAPSLHTLYVDKPMRGHGLMQAIARVNRVFKD</sequence>
<reference evidence="3" key="2">
    <citation type="journal article" date="2014" name="ISME J.">
        <title>Microbial stratification in low pH oxic and suboxic macroscopic growths along an acid mine drainage.</title>
        <authorList>
            <person name="Mendez-Garcia C."/>
            <person name="Mesa V."/>
            <person name="Sprenger R.R."/>
            <person name="Richter M."/>
            <person name="Diez M.S."/>
            <person name="Solano J."/>
            <person name="Bargiela R."/>
            <person name="Golyshina O.V."/>
            <person name="Manteca A."/>
            <person name="Ramos J.L."/>
            <person name="Gallego J.R."/>
            <person name="Llorente I."/>
            <person name="Martins Dos Santos V.A."/>
            <person name="Jensen O.N."/>
            <person name="Pelaez A.I."/>
            <person name="Sanchez J."/>
            <person name="Ferrer M."/>
        </authorList>
    </citation>
    <scope>NUCLEOTIDE SEQUENCE</scope>
</reference>
<feature type="non-terminal residue" evidence="3">
    <location>
        <position position="171"/>
    </location>
</feature>
<organism evidence="3">
    <name type="scientific">mine drainage metagenome</name>
    <dbReference type="NCBI Taxonomy" id="410659"/>
    <lineage>
        <taxon>unclassified sequences</taxon>
        <taxon>metagenomes</taxon>
        <taxon>ecological metagenomes</taxon>
    </lineage>
</organism>
<dbReference type="Gene3D" id="3.40.50.300">
    <property type="entry name" value="P-loop containing nucleotide triphosphate hydrolases"/>
    <property type="match status" value="2"/>
</dbReference>
<dbReference type="PANTHER" id="PTHR30195">
    <property type="entry name" value="TYPE I SITE-SPECIFIC DEOXYRIBONUCLEASE PROTEIN SUBUNIT M AND R"/>
    <property type="match status" value="1"/>
</dbReference>
<dbReference type="PANTHER" id="PTHR30195:SF15">
    <property type="entry name" value="TYPE I RESTRICTION ENZYME HINDI ENDONUCLEASE SUBUNIT"/>
    <property type="match status" value="1"/>
</dbReference>
<dbReference type="EMBL" id="AUZZ01000481">
    <property type="protein sequence ID" value="EQD67907.1"/>
    <property type="molecule type" value="Genomic_DNA"/>
</dbReference>
<gene>
    <name evidence="3" type="ORF">B2A_00619</name>
</gene>